<evidence type="ECO:0000313" key="6">
    <source>
        <dbReference type="Proteomes" id="UP000186218"/>
    </source>
</evidence>
<evidence type="ECO:0000259" key="4">
    <source>
        <dbReference type="Pfam" id="PF23359"/>
    </source>
</evidence>
<feature type="compositionally biased region" description="Polar residues" evidence="2">
    <location>
        <begin position="67"/>
        <end position="80"/>
    </location>
</feature>
<reference evidence="5 6" key="1">
    <citation type="submission" date="2017-01" db="EMBL/GenBank/DDBJ databases">
        <authorList>
            <person name="Mah S.A."/>
            <person name="Swanson W.J."/>
            <person name="Moy G.W."/>
            <person name="Vacquier V.D."/>
        </authorList>
    </citation>
    <scope>NUCLEOTIDE SEQUENCE [LARGE SCALE GENOMIC DNA]</scope>
    <source>
        <strain evidence="5 6">CPCC 203464</strain>
    </source>
</reference>
<dbReference type="Pfam" id="PF11774">
    <property type="entry name" value="Lsr2"/>
    <property type="match status" value="1"/>
</dbReference>
<evidence type="ECO:0000256" key="1">
    <source>
        <dbReference type="ARBA" id="ARBA00023125"/>
    </source>
</evidence>
<name>A0A1N7FUL1_9NOCA</name>
<dbReference type="Pfam" id="PF23359">
    <property type="entry name" value="Lsr2_DNA-bd"/>
    <property type="match status" value="1"/>
</dbReference>
<dbReference type="Gene3D" id="4.10.320.10">
    <property type="entry name" value="E3-binding domain"/>
    <property type="match status" value="1"/>
</dbReference>
<feature type="domain" description="Lsr2 dimerization" evidence="3">
    <location>
        <begin position="1"/>
        <end position="58"/>
    </location>
</feature>
<evidence type="ECO:0000256" key="2">
    <source>
        <dbReference type="SAM" id="MobiDB-lite"/>
    </source>
</evidence>
<sequence length="112" mass="12625">MAKKQVVQFIDDLDGKILDEFETVKWSLDGKHYEFDTSPKHAAQFRDSLTRYVEISRSGGSRAAKKVQSNGSGTRSKEQTQAIRDWANANGIEVSDRGRIPLKVIEAFEEAH</sequence>
<evidence type="ECO:0000259" key="3">
    <source>
        <dbReference type="Pfam" id="PF11774"/>
    </source>
</evidence>
<feature type="domain" description="Lsr2 DNA-binding" evidence="4">
    <location>
        <begin position="76"/>
        <end position="111"/>
    </location>
</feature>
<organism evidence="5 6">
    <name type="scientific">Williamsia sterculiae</name>
    <dbReference type="NCBI Taxonomy" id="1344003"/>
    <lineage>
        <taxon>Bacteria</taxon>
        <taxon>Bacillati</taxon>
        <taxon>Actinomycetota</taxon>
        <taxon>Actinomycetes</taxon>
        <taxon>Mycobacteriales</taxon>
        <taxon>Nocardiaceae</taxon>
        <taxon>Williamsia</taxon>
    </lineage>
</organism>
<keyword evidence="1" id="KW-0238">DNA-binding</keyword>
<proteinExistence type="predicted"/>
<dbReference type="Gene3D" id="3.30.60.230">
    <property type="entry name" value="Lsr2, dimerization domain"/>
    <property type="match status" value="1"/>
</dbReference>
<feature type="region of interest" description="Disordered" evidence="2">
    <location>
        <begin position="60"/>
        <end position="80"/>
    </location>
</feature>
<dbReference type="RefSeq" id="WP_076479592.1">
    <property type="nucleotide sequence ID" value="NZ_FTNT01000006.1"/>
</dbReference>
<dbReference type="STRING" id="1344003.SAMN05445060_2298"/>
<dbReference type="EMBL" id="FTNT01000006">
    <property type="protein sequence ID" value="SIS04030.1"/>
    <property type="molecule type" value="Genomic_DNA"/>
</dbReference>
<dbReference type="InterPro" id="IPR024412">
    <property type="entry name" value="Lsr2_dim_dom"/>
</dbReference>
<evidence type="ECO:0000313" key="5">
    <source>
        <dbReference type="EMBL" id="SIS04030.1"/>
    </source>
</evidence>
<dbReference type="InterPro" id="IPR055370">
    <property type="entry name" value="Lsr2_DNA-bd"/>
</dbReference>
<dbReference type="InterPro" id="IPR036625">
    <property type="entry name" value="E3-bd_dom_sf"/>
</dbReference>
<dbReference type="Proteomes" id="UP000186218">
    <property type="component" value="Unassembled WGS sequence"/>
</dbReference>
<keyword evidence="6" id="KW-1185">Reference proteome</keyword>
<accession>A0A1N7FUL1</accession>
<dbReference type="GO" id="GO:0016746">
    <property type="term" value="F:acyltransferase activity"/>
    <property type="evidence" value="ECO:0007669"/>
    <property type="project" value="InterPro"/>
</dbReference>
<dbReference type="AlphaFoldDB" id="A0A1N7FUL1"/>
<dbReference type="OrthoDB" id="4113332at2"/>
<dbReference type="GO" id="GO:0003677">
    <property type="term" value="F:DNA binding"/>
    <property type="evidence" value="ECO:0007669"/>
    <property type="project" value="UniProtKB-KW"/>
</dbReference>
<gene>
    <name evidence="5" type="ORF">SAMN05445060_2298</name>
</gene>
<dbReference type="InterPro" id="IPR042261">
    <property type="entry name" value="Lsr2-like_dimerization"/>
</dbReference>
<protein>
    <submittedName>
        <fullName evidence="5">Lsr2 protein</fullName>
    </submittedName>
</protein>